<evidence type="ECO:0000256" key="4">
    <source>
        <dbReference type="ARBA" id="ARBA00022676"/>
    </source>
</evidence>
<keyword evidence="8" id="KW-0472">Membrane</keyword>
<comment type="subcellular location">
    <subcellularLocation>
        <location evidence="2">Membrane</location>
        <topology evidence="2">Single-pass type II membrane protein</topology>
    </subcellularLocation>
</comment>
<dbReference type="Proteomes" id="UP000694851">
    <property type="component" value="Unplaced"/>
</dbReference>
<dbReference type="PANTHER" id="PTHR10462">
    <property type="entry name" value="GLYCOSYLTRANSFERASE-RELATED"/>
    <property type="match status" value="1"/>
</dbReference>
<dbReference type="RefSeq" id="XP_019494811.1">
    <property type="nucleotide sequence ID" value="XM_019639266.1"/>
</dbReference>
<keyword evidence="6" id="KW-0735">Signal-anchor</keyword>
<evidence type="ECO:0000313" key="9">
    <source>
        <dbReference type="Proteomes" id="UP000694851"/>
    </source>
</evidence>
<dbReference type="GO" id="GO:0005975">
    <property type="term" value="P:carbohydrate metabolic process"/>
    <property type="evidence" value="ECO:0007669"/>
    <property type="project" value="InterPro"/>
</dbReference>
<evidence type="ECO:0000256" key="7">
    <source>
        <dbReference type="PIRSR" id="PIRSR605076-2"/>
    </source>
</evidence>
<feature type="transmembrane region" description="Helical" evidence="8">
    <location>
        <begin position="20"/>
        <end position="38"/>
    </location>
</feature>
<comment type="cofactor">
    <cofactor evidence="1">
        <name>Mn(2+)</name>
        <dbReference type="ChEBI" id="CHEBI:29035"/>
    </cofactor>
</comment>
<sequence>MAELPWTKAGKPKRCSLHSVIFLLIVMLVLVFFGTGVLNPRIPMLGTRQEGTGEAAGRPTSLQVVTLPSRKDVLVLTPWLAPIIWEGTFNIDILNEQFRQQNVTIGLTVFAIKK</sequence>
<dbReference type="AlphaFoldDB" id="A0A8B7R1G8"/>
<dbReference type="InterPro" id="IPR005076">
    <property type="entry name" value="Glyco_trans_6"/>
</dbReference>
<evidence type="ECO:0000256" key="6">
    <source>
        <dbReference type="ARBA" id="ARBA00022968"/>
    </source>
</evidence>
<dbReference type="Gene3D" id="3.90.550.10">
    <property type="entry name" value="Spore Coat Polysaccharide Biosynthesis Protein SpsA, Chain A"/>
    <property type="match status" value="1"/>
</dbReference>
<keyword evidence="4" id="KW-0328">Glycosyltransferase</keyword>
<dbReference type="Pfam" id="PF03414">
    <property type="entry name" value="Glyco_transf_6"/>
    <property type="match status" value="1"/>
</dbReference>
<keyword evidence="8" id="KW-1133">Transmembrane helix</keyword>
<gene>
    <name evidence="10" type="primary">LOC109381041</name>
</gene>
<evidence type="ECO:0000256" key="2">
    <source>
        <dbReference type="ARBA" id="ARBA00004606"/>
    </source>
</evidence>
<dbReference type="OrthoDB" id="8948753at2759"/>
<evidence type="ECO:0000256" key="5">
    <source>
        <dbReference type="ARBA" id="ARBA00022679"/>
    </source>
</evidence>
<feature type="binding site" evidence="7">
    <location>
        <begin position="110"/>
        <end position="112"/>
    </location>
    <ligand>
        <name>UDP-N-acetyl-alpha-D-galactosamine</name>
        <dbReference type="ChEBI" id="CHEBI:67138"/>
    </ligand>
</feature>
<accession>A0A8B7R1G8</accession>
<evidence type="ECO:0000256" key="3">
    <source>
        <dbReference type="ARBA" id="ARBA00010413"/>
    </source>
</evidence>
<keyword evidence="5" id="KW-0808">Transferase</keyword>
<keyword evidence="8" id="KW-0812">Transmembrane</keyword>
<proteinExistence type="inferred from homology"/>
<evidence type="ECO:0000256" key="8">
    <source>
        <dbReference type="SAM" id="Phobius"/>
    </source>
</evidence>
<reference evidence="10" key="1">
    <citation type="submission" date="2025-08" db="UniProtKB">
        <authorList>
            <consortium name="RefSeq"/>
        </authorList>
    </citation>
    <scope>IDENTIFICATION</scope>
    <source>
        <tissue evidence="10">Muscle</tissue>
    </source>
</reference>
<name>A0A8B7R1G8_HIPAR</name>
<dbReference type="GO" id="GO:0031982">
    <property type="term" value="C:vesicle"/>
    <property type="evidence" value="ECO:0007669"/>
    <property type="project" value="TreeGrafter"/>
</dbReference>
<organism evidence="9 10">
    <name type="scientific">Hipposideros armiger</name>
    <name type="common">Great Himalayan leaf-nosed bat</name>
    <dbReference type="NCBI Taxonomy" id="186990"/>
    <lineage>
        <taxon>Eukaryota</taxon>
        <taxon>Metazoa</taxon>
        <taxon>Chordata</taxon>
        <taxon>Craniata</taxon>
        <taxon>Vertebrata</taxon>
        <taxon>Euteleostomi</taxon>
        <taxon>Mammalia</taxon>
        <taxon>Eutheria</taxon>
        <taxon>Laurasiatheria</taxon>
        <taxon>Chiroptera</taxon>
        <taxon>Yinpterochiroptera</taxon>
        <taxon>Rhinolophoidea</taxon>
        <taxon>Hipposideridae</taxon>
        <taxon>Hipposideros</taxon>
    </lineage>
</organism>
<dbReference type="InterPro" id="IPR029044">
    <property type="entry name" value="Nucleotide-diphossugar_trans"/>
</dbReference>
<keyword evidence="9" id="KW-1185">Reference proteome</keyword>
<dbReference type="GO" id="GO:0005794">
    <property type="term" value="C:Golgi apparatus"/>
    <property type="evidence" value="ECO:0007669"/>
    <property type="project" value="TreeGrafter"/>
</dbReference>
<dbReference type="PANTHER" id="PTHR10462:SF29">
    <property type="entry name" value="HISTO-BLOOD GROUP ABO SYSTEM TRANSFERASE"/>
    <property type="match status" value="1"/>
</dbReference>
<comment type="similarity">
    <text evidence="3">Belongs to the glycosyltransferase 6 family.</text>
</comment>
<evidence type="ECO:0000313" key="10">
    <source>
        <dbReference type="RefSeq" id="XP_019494811.1"/>
    </source>
</evidence>
<evidence type="ECO:0000256" key="1">
    <source>
        <dbReference type="ARBA" id="ARBA00001936"/>
    </source>
</evidence>
<dbReference type="GO" id="GO:0016020">
    <property type="term" value="C:membrane"/>
    <property type="evidence" value="ECO:0007669"/>
    <property type="project" value="UniProtKB-SubCell"/>
</dbReference>
<protein>
    <submittedName>
        <fullName evidence="10">Histo-blood group ABO system transferase-like isoform X2</fullName>
    </submittedName>
</protein>
<dbReference type="GO" id="GO:0004380">
    <property type="term" value="F:glycoprotein-fucosylgalactoside alpha-N-acetylgalactosaminyltransferase activity"/>
    <property type="evidence" value="ECO:0007669"/>
    <property type="project" value="TreeGrafter"/>
</dbReference>
<dbReference type="GeneID" id="109381041"/>
<dbReference type="SUPFAM" id="SSF53448">
    <property type="entry name" value="Nucleotide-diphospho-sugar transferases"/>
    <property type="match status" value="1"/>
</dbReference>